<protein>
    <submittedName>
        <fullName evidence="2">Putative iron-regulated membrane protein</fullName>
    </submittedName>
</protein>
<gene>
    <name evidence="2" type="ORF">CLV58_14221</name>
</gene>
<evidence type="ECO:0000256" key="1">
    <source>
        <dbReference type="SAM" id="Phobius"/>
    </source>
</evidence>
<dbReference type="EMBL" id="PVTE01000042">
    <property type="protein sequence ID" value="PRY23264.1"/>
    <property type="molecule type" value="Genomic_DNA"/>
</dbReference>
<sequence length="390" mass="44174">MTAKKVIGKLHLWLGLASGLIVFVVALTGCLYAFQAEIQDATQPYRFVQAENRPTLPPSKLREIADTQLPGKHAHSVNYAEPGRSVAVIYYSLSDTYYYGVYLNPYTGKVLSVINYNKTFFRWVLNGHYYLWLPPTIGQPIVATATLVFVLMLVSGLVLWWPKNRNAAKQRFSVNWSARWRRVNYDLHNVFGFYVLIVGLVLGLTGLVWGFQWFAKTVYWSTSGGKALAMYAEPLSDTTRMGIQRNQPATDLLWRRLVKQEPTLKSVEVHFPETKAGSILISTNTLNDNTSRTDFRFYDQHTLAEQTVTHPYGRYDRASTADKIARLNYDIHTGAVWGLPGKLLMFFASLICASLPVTGTIIWWGRRSKAKPARSKVSKRKPAIKAVVQE</sequence>
<keyword evidence="1" id="KW-0812">Transmembrane</keyword>
<keyword evidence="1" id="KW-0472">Membrane</keyword>
<name>A0A2T0RPZ2_9BACT</name>
<feature type="transmembrane region" description="Helical" evidence="1">
    <location>
        <begin position="191"/>
        <end position="211"/>
    </location>
</feature>
<dbReference type="PROSITE" id="PS51257">
    <property type="entry name" value="PROKAR_LIPOPROTEIN"/>
    <property type="match status" value="1"/>
</dbReference>
<evidence type="ECO:0000313" key="3">
    <source>
        <dbReference type="Proteomes" id="UP000238375"/>
    </source>
</evidence>
<feature type="transmembrane region" description="Helical" evidence="1">
    <location>
        <begin position="141"/>
        <end position="161"/>
    </location>
</feature>
<dbReference type="RefSeq" id="WP_106140847.1">
    <property type="nucleotide sequence ID" value="NZ_PVTE01000042.1"/>
</dbReference>
<organism evidence="2 3">
    <name type="scientific">Spirosoma oryzae</name>
    <dbReference type="NCBI Taxonomy" id="1469603"/>
    <lineage>
        <taxon>Bacteria</taxon>
        <taxon>Pseudomonadati</taxon>
        <taxon>Bacteroidota</taxon>
        <taxon>Cytophagia</taxon>
        <taxon>Cytophagales</taxon>
        <taxon>Cytophagaceae</taxon>
        <taxon>Spirosoma</taxon>
    </lineage>
</organism>
<evidence type="ECO:0000313" key="2">
    <source>
        <dbReference type="EMBL" id="PRY23264.1"/>
    </source>
</evidence>
<dbReference type="PANTHER" id="PTHR34219:SF3">
    <property type="entry name" value="BLL7967 PROTEIN"/>
    <property type="match status" value="1"/>
</dbReference>
<dbReference type="OrthoDB" id="111691at2"/>
<dbReference type="InterPro" id="IPR005625">
    <property type="entry name" value="PepSY-ass_TM"/>
</dbReference>
<keyword evidence="1" id="KW-1133">Transmembrane helix</keyword>
<dbReference type="Pfam" id="PF03929">
    <property type="entry name" value="PepSY_TM"/>
    <property type="match status" value="1"/>
</dbReference>
<accession>A0A2T0RPZ2</accession>
<keyword evidence="3" id="KW-1185">Reference proteome</keyword>
<feature type="transmembrane region" description="Helical" evidence="1">
    <location>
        <begin position="12"/>
        <end position="34"/>
    </location>
</feature>
<proteinExistence type="predicted"/>
<comment type="caution">
    <text evidence="2">The sequence shown here is derived from an EMBL/GenBank/DDBJ whole genome shotgun (WGS) entry which is preliminary data.</text>
</comment>
<reference evidence="2 3" key="1">
    <citation type="submission" date="2018-03" db="EMBL/GenBank/DDBJ databases">
        <title>Genomic Encyclopedia of Archaeal and Bacterial Type Strains, Phase II (KMG-II): from individual species to whole genera.</title>
        <authorList>
            <person name="Goeker M."/>
        </authorList>
    </citation>
    <scope>NUCLEOTIDE SEQUENCE [LARGE SCALE GENOMIC DNA]</scope>
    <source>
        <strain evidence="2 3">DSM 28354</strain>
    </source>
</reference>
<feature type="transmembrane region" description="Helical" evidence="1">
    <location>
        <begin position="343"/>
        <end position="364"/>
    </location>
</feature>
<dbReference type="AlphaFoldDB" id="A0A2T0RPZ2"/>
<dbReference type="PANTHER" id="PTHR34219">
    <property type="entry name" value="IRON-REGULATED INNER MEMBRANE PROTEIN-RELATED"/>
    <property type="match status" value="1"/>
</dbReference>
<dbReference type="Proteomes" id="UP000238375">
    <property type="component" value="Unassembled WGS sequence"/>
</dbReference>